<reference evidence="1 2" key="1">
    <citation type="submission" date="2010-12" db="EMBL/GenBank/DDBJ databases">
        <title>The Genome Sequence of Synechococcus phage S-CAM8 0608SB47.</title>
        <authorList>
            <consortium name="The Broad Institute Genome Sequencing Platform"/>
            <person name="Henn M.R."/>
            <person name="Martiny J."/>
            <person name="Weihe C."/>
            <person name="Levin J."/>
            <person name="Malboeuf C."/>
            <person name="Casali M."/>
            <person name="Russ C."/>
            <person name="Lennon N."/>
            <person name="Chapman S.B."/>
            <person name="Erlich R."/>
            <person name="Young S.K."/>
            <person name="Yandava C."/>
            <person name="Zeng Q."/>
            <person name="Alvarado L."/>
            <person name="Anderson S."/>
            <person name="Berlin A."/>
            <person name="Chen Z."/>
            <person name="Freedman E."/>
            <person name="Gellesch M."/>
            <person name="Goldberg J."/>
            <person name="Green L."/>
            <person name="Griggs A."/>
            <person name="Gujja S."/>
            <person name="Heilman E.R."/>
            <person name="Heiman D."/>
            <person name="Hollinger A."/>
            <person name="Howarth C."/>
            <person name="Larson L."/>
            <person name="Mehta T."/>
            <person name="Pearson M."/>
            <person name="Roberts A."/>
            <person name="Ryan E."/>
            <person name="Saif S."/>
            <person name="Shea T."/>
            <person name="Shenoy N."/>
            <person name="Sisk P."/>
            <person name="Stolte C."/>
            <person name="Sykes S."/>
            <person name="White J."/>
            <person name="Haas B."/>
            <person name="Nusbaum C."/>
            <person name="Birren B."/>
        </authorList>
    </citation>
    <scope>NUCLEOTIDE SEQUENCE [LARGE SCALE GENOMIC DNA]</scope>
    <source>
        <strain evidence="1 2">0608SB47</strain>
    </source>
</reference>
<sequence>MIEIYAAILGASIGIAGMSVSGFSKRTSESREAVIRLSAGLESIATKLEDLHQDMKAEKVQATADRREIYERLNDHGNRIIVLESSRDRLT</sequence>
<name>G8EY16_9CAUD</name>
<dbReference type="Proteomes" id="UP000297591">
    <property type="component" value="Segment"/>
</dbReference>
<evidence type="ECO:0000313" key="2">
    <source>
        <dbReference type="Proteomes" id="UP000297591"/>
    </source>
</evidence>
<accession>G8EY16</accession>
<dbReference type="EMBL" id="JF974299">
    <property type="protein sequence ID" value="AET72706.1"/>
    <property type="molecule type" value="Genomic_DNA"/>
</dbReference>
<gene>
    <name evidence="1" type="ORF">SXFG_00156</name>
</gene>
<organism evidence="1 2">
    <name type="scientific">Synechococcus phage S-CAM8</name>
    <dbReference type="NCBI Taxonomy" id="754038"/>
    <lineage>
        <taxon>Viruses</taxon>
        <taxon>Duplodnaviria</taxon>
        <taxon>Heunggongvirae</taxon>
        <taxon>Uroviricota</taxon>
        <taxon>Caudoviricetes</taxon>
        <taxon>Pantevenvirales</taxon>
        <taxon>Kyanoviridae</taxon>
        <taxon>Neritesvirus</taxon>
        <taxon>Neritesvirus scam8</taxon>
    </lineage>
</organism>
<evidence type="ECO:0000313" key="1">
    <source>
        <dbReference type="EMBL" id="AET72706.1"/>
    </source>
</evidence>
<protein>
    <submittedName>
        <fullName evidence="1">Uncharacterized protein</fullName>
    </submittedName>
</protein>
<proteinExistence type="predicted"/>